<protein>
    <recommendedName>
        <fullName evidence="1">Bifunctional inhibitor/plant lipid transfer protein/seed storage helical domain-containing protein</fullName>
    </recommendedName>
</protein>
<proteinExistence type="predicted"/>
<dbReference type="Proteomes" id="UP001227230">
    <property type="component" value="Chromosome 16"/>
</dbReference>
<dbReference type="Gene3D" id="1.10.110.10">
    <property type="entry name" value="Plant lipid-transfer and hydrophobic proteins"/>
    <property type="match status" value="1"/>
</dbReference>
<evidence type="ECO:0000313" key="3">
    <source>
        <dbReference type="Proteomes" id="UP001227230"/>
    </source>
</evidence>
<gene>
    <name evidence="2" type="ORF">VitviT2T_024228</name>
</gene>
<feature type="domain" description="Bifunctional inhibitor/plant lipid transfer protein/seed storage helical" evidence="1">
    <location>
        <begin position="56"/>
        <end position="140"/>
    </location>
</feature>
<dbReference type="EMBL" id="CP126663">
    <property type="protein sequence ID" value="WKA06325.1"/>
    <property type="molecule type" value="Genomic_DNA"/>
</dbReference>
<accession>A0ABY9DF29</accession>
<keyword evidence="3" id="KW-1185">Reference proteome</keyword>
<reference evidence="2 3" key="1">
    <citation type="journal article" date="2023" name="Hortic Res">
        <title>The complete reference genome for grapevine (Vitis vinifera L.) genetics and breeding.</title>
        <authorList>
            <person name="Shi X."/>
            <person name="Cao S."/>
            <person name="Wang X."/>
            <person name="Huang S."/>
            <person name="Wang Y."/>
            <person name="Liu Z."/>
            <person name="Liu W."/>
            <person name="Leng X."/>
            <person name="Peng Y."/>
            <person name="Wang N."/>
            <person name="Wang Y."/>
            <person name="Ma Z."/>
            <person name="Xu X."/>
            <person name="Zhang F."/>
            <person name="Xue H."/>
            <person name="Zhong H."/>
            <person name="Wang Y."/>
            <person name="Zhang K."/>
            <person name="Velt A."/>
            <person name="Avia K."/>
            <person name="Holtgrawe D."/>
            <person name="Grimplet J."/>
            <person name="Matus J.T."/>
            <person name="Ware D."/>
            <person name="Wu X."/>
            <person name="Wang H."/>
            <person name="Liu C."/>
            <person name="Fang Y."/>
            <person name="Rustenholz C."/>
            <person name="Cheng Z."/>
            <person name="Xiao H."/>
            <person name="Zhou Y."/>
        </authorList>
    </citation>
    <scope>NUCLEOTIDE SEQUENCE [LARGE SCALE GENOMIC DNA]</scope>
    <source>
        <strain evidence="3">cv. Pinot noir / PN40024</strain>
        <tissue evidence="2">Leaf</tissue>
    </source>
</reference>
<dbReference type="InterPro" id="IPR016140">
    <property type="entry name" value="Bifunc_inhib/LTP/seed_store"/>
</dbReference>
<organism evidence="2 3">
    <name type="scientific">Vitis vinifera</name>
    <name type="common">Grape</name>
    <dbReference type="NCBI Taxonomy" id="29760"/>
    <lineage>
        <taxon>Eukaryota</taxon>
        <taxon>Viridiplantae</taxon>
        <taxon>Streptophyta</taxon>
        <taxon>Embryophyta</taxon>
        <taxon>Tracheophyta</taxon>
        <taxon>Spermatophyta</taxon>
        <taxon>Magnoliopsida</taxon>
        <taxon>eudicotyledons</taxon>
        <taxon>Gunneridae</taxon>
        <taxon>Pentapetalae</taxon>
        <taxon>rosids</taxon>
        <taxon>Vitales</taxon>
        <taxon>Vitaceae</taxon>
        <taxon>Viteae</taxon>
        <taxon>Vitis</taxon>
    </lineage>
</organism>
<sequence length="146" mass="15585">MMAAPSPASMDSWFLDSGATHHLSHTAANIHNGTPYNGTDSVMVGNVLVCIRGNNHMASADTSPSQCKEERNLLVNACRPVLYGQNPSADCCQRVRVSHVECVCPYVSTKTAAIIEVLGVPKAVKKIEGCGRTVPRKFKCGSITTP</sequence>
<dbReference type="Pfam" id="PF14368">
    <property type="entry name" value="LTP_2"/>
    <property type="match status" value="1"/>
</dbReference>
<evidence type="ECO:0000313" key="2">
    <source>
        <dbReference type="EMBL" id="WKA06325.1"/>
    </source>
</evidence>
<dbReference type="PANTHER" id="PTHR33286:SF7">
    <property type="entry name" value="BIFUNCTIONAL INHIBITOR_PLANT LIPID TRANSFER PROTEIN_SEED STORAGE HELICAL DOMAIN-CONTAINING PROTEIN"/>
    <property type="match status" value="1"/>
</dbReference>
<name>A0ABY9DF29_VITVI</name>
<dbReference type="PANTHER" id="PTHR33286">
    <property type="entry name" value="BIFUNCTIONAL INHIBITOR/LIPID-TRANSFER PROTEIN/SEED STORAGE 2S ALBUMIN SUPERFAMILY PROTEIN"/>
    <property type="match status" value="1"/>
</dbReference>
<dbReference type="InterPro" id="IPR036312">
    <property type="entry name" value="Bifun_inhib/LTP/seed_sf"/>
</dbReference>
<evidence type="ECO:0000259" key="1">
    <source>
        <dbReference type="Pfam" id="PF14368"/>
    </source>
</evidence>
<dbReference type="SUPFAM" id="SSF47699">
    <property type="entry name" value="Bifunctional inhibitor/lipid-transfer protein/seed storage 2S albumin"/>
    <property type="match status" value="1"/>
</dbReference>